<dbReference type="EMBL" id="QFPW01000028">
    <property type="protein sequence ID" value="PZQ46248.1"/>
    <property type="molecule type" value="Genomic_DNA"/>
</dbReference>
<gene>
    <name evidence="6" type="ORF">DI556_20925</name>
</gene>
<dbReference type="GO" id="GO:0016020">
    <property type="term" value="C:membrane"/>
    <property type="evidence" value="ECO:0007669"/>
    <property type="project" value="UniProtKB-SubCell"/>
</dbReference>
<dbReference type="InterPro" id="IPR007792">
    <property type="entry name" value="T4SS_VirB3/TrbD/AvhB"/>
</dbReference>
<comment type="caution">
    <text evidence="6">The sequence shown here is derived from an EMBL/GenBank/DDBJ whole genome shotgun (WGS) entry which is preliminary data.</text>
</comment>
<evidence type="ECO:0000256" key="2">
    <source>
        <dbReference type="ARBA" id="ARBA00022692"/>
    </source>
</evidence>
<keyword evidence="3 5" id="KW-1133">Transmembrane helix</keyword>
<accession>A0A2W5N0T3</accession>
<organism evidence="6 7">
    <name type="scientific">Rhodovulum sulfidophilum</name>
    <name type="common">Rhodobacter sulfidophilus</name>
    <dbReference type="NCBI Taxonomy" id="35806"/>
    <lineage>
        <taxon>Bacteria</taxon>
        <taxon>Pseudomonadati</taxon>
        <taxon>Pseudomonadota</taxon>
        <taxon>Alphaproteobacteria</taxon>
        <taxon>Rhodobacterales</taxon>
        <taxon>Paracoccaceae</taxon>
        <taxon>Rhodovulum</taxon>
    </lineage>
</organism>
<feature type="transmembrane region" description="Helical" evidence="5">
    <location>
        <begin position="20"/>
        <end position="45"/>
    </location>
</feature>
<proteinExistence type="predicted"/>
<protein>
    <submittedName>
        <fullName evidence="6">Type IV secretion system protein</fullName>
    </submittedName>
</protein>
<evidence type="ECO:0000256" key="3">
    <source>
        <dbReference type="ARBA" id="ARBA00022989"/>
    </source>
</evidence>
<comment type="subcellular location">
    <subcellularLocation>
        <location evidence="1">Membrane</location>
    </subcellularLocation>
</comment>
<dbReference type="AlphaFoldDB" id="A0A2W5N0T3"/>
<name>A0A2W5N0T3_RHOSU</name>
<evidence type="ECO:0000256" key="1">
    <source>
        <dbReference type="ARBA" id="ARBA00004370"/>
    </source>
</evidence>
<evidence type="ECO:0000313" key="6">
    <source>
        <dbReference type="EMBL" id="PZQ46248.1"/>
    </source>
</evidence>
<reference evidence="6 7" key="1">
    <citation type="submission" date="2017-08" db="EMBL/GenBank/DDBJ databases">
        <title>Infants hospitalized years apart are colonized by the same room-sourced microbial strains.</title>
        <authorList>
            <person name="Brooks B."/>
            <person name="Olm M.R."/>
            <person name="Firek B.A."/>
            <person name="Baker R."/>
            <person name="Thomas B.C."/>
            <person name="Morowitz M.J."/>
            <person name="Banfield J.F."/>
        </authorList>
    </citation>
    <scope>NUCLEOTIDE SEQUENCE [LARGE SCALE GENOMIC DNA]</scope>
    <source>
        <strain evidence="6">S2_005_002_R2_34</strain>
    </source>
</reference>
<sequence length="91" mass="9908">MTSLCLQALTRPVALMGLPLTYVIVLAMTVLGGFIATLSFVWFALSALLGYAGLRALAAWDARIFDVIFVSLTRTPLPVAWFKGRGITYRA</sequence>
<evidence type="ECO:0000256" key="4">
    <source>
        <dbReference type="ARBA" id="ARBA00023136"/>
    </source>
</evidence>
<evidence type="ECO:0000313" key="7">
    <source>
        <dbReference type="Proteomes" id="UP000249185"/>
    </source>
</evidence>
<dbReference type="Proteomes" id="UP000249185">
    <property type="component" value="Unassembled WGS sequence"/>
</dbReference>
<keyword evidence="2 5" id="KW-0812">Transmembrane</keyword>
<dbReference type="Pfam" id="PF05101">
    <property type="entry name" value="VirB3"/>
    <property type="match status" value="1"/>
</dbReference>
<evidence type="ECO:0000256" key="5">
    <source>
        <dbReference type="SAM" id="Phobius"/>
    </source>
</evidence>
<keyword evidence="4 5" id="KW-0472">Membrane</keyword>